<evidence type="ECO:0000313" key="2">
    <source>
        <dbReference type="EMBL" id="PAS94303.1"/>
    </source>
</evidence>
<proteinExistence type="predicted"/>
<accession>A0A272EW17</accession>
<name>A0A272EW17_9RHOO</name>
<evidence type="ECO:0000313" key="4">
    <source>
        <dbReference type="Proteomes" id="UP000623509"/>
    </source>
</evidence>
<keyword evidence="4" id="KW-1185">Reference proteome</keyword>
<dbReference type="OrthoDB" id="5290098at2"/>
<protein>
    <recommendedName>
        <fullName evidence="5">Haemolysin activator HlyB C-terminal domain-containing protein</fullName>
    </recommendedName>
</protein>
<dbReference type="EMBL" id="NMRN01000008">
    <property type="protein sequence ID" value="PAS94303.1"/>
    <property type="molecule type" value="Genomic_DNA"/>
</dbReference>
<reference evidence="2 3" key="2">
    <citation type="submission" date="2017-07" db="EMBL/GenBank/DDBJ databases">
        <title>Candidatus Dactylopiibacterium carminicum, a nitrogen-fixing symbiont of the cochineal insect Dactylopius coccus and Dactylopius opuntiae (Hemiptera: Coccoidea: Dactylopiidae).</title>
        <authorList>
            <person name="Vera A."/>
        </authorList>
    </citation>
    <scope>NUCLEOTIDE SEQUENCE [LARGE SCALE GENOMIC DNA]</scope>
    <source>
        <strain evidence="2 3">NFDCM</strain>
    </source>
</reference>
<sequence>MRKGELSFALGSVFGSTGQARIGWTGRHYEYELETGLPVLPQGGTWSNGLDARIEIDQFDRLYFPQRGWAFSSRYFSAYTDDYTRLTLDLKTAHSLHDFVLNTQLRHDRAMHGRLPYYDAATLGGFRRMSGMLTGQMLGNTTSFASLDIARIIGRMPLGLRGDMRLGLTQEFGRMQDAYTETQRTGWQRANAVYLGGETPLGALYLGWGHMQDGPTHWYLFLGTP</sequence>
<evidence type="ECO:0000313" key="3">
    <source>
        <dbReference type="Proteomes" id="UP000216107"/>
    </source>
</evidence>
<organism evidence="2 3">
    <name type="scientific">Candidatus Dactylopiibacterium carminicum</name>
    <dbReference type="NCBI Taxonomy" id="857335"/>
    <lineage>
        <taxon>Bacteria</taxon>
        <taxon>Pseudomonadati</taxon>
        <taxon>Pseudomonadota</taxon>
        <taxon>Betaproteobacteria</taxon>
        <taxon>Rhodocyclales</taxon>
        <taxon>Rhodocyclaceae</taxon>
        <taxon>Candidatus Dactylopiibacterium</taxon>
    </lineage>
</organism>
<evidence type="ECO:0000313" key="1">
    <source>
        <dbReference type="EMBL" id="KAF7599503.1"/>
    </source>
</evidence>
<dbReference type="EMBL" id="MDUX01000019">
    <property type="protein sequence ID" value="KAF7599503.1"/>
    <property type="molecule type" value="Genomic_DNA"/>
</dbReference>
<dbReference type="RefSeq" id="WP_095524278.1">
    <property type="nucleotide sequence ID" value="NZ_MDUX01000019.1"/>
</dbReference>
<dbReference type="Gene3D" id="2.40.160.50">
    <property type="entry name" value="membrane protein fhac: a member of the omp85/tpsb transporter family"/>
    <property type="match status" value="1"/>
</dbReference>
<dbReference type="Proteomes" id="UP000623509">
    <property type="component" value="Unassembled WGS sequence"/>
</dbReference>
<evidence type="ECO:0008006" key="5">
    <source>
        <dbReference type="Google" id="ProtNLM"/>
    </source>
</evidence>
<comment type="caution">
    <text evidence="2">The sequence shown here is derived from an EMBL/GenBank/DDBJ whole genome shotgun (WGS) entry which is preliminary data.</text>
</comment>
<gene>
    <name evidence="1" type="ORF">BGI27_07455</name>
    <name evidence="2" type="ORF">CGU29_04655</name>
</gene>
<dbReference type="Proteomes" id="UP000216107">
    <property type="component" value="Unassembled WGS sequence"/>
</dbReference>
<reference evidence="1 4" key="1">
    <citation type="submission" date="2016-08" db="EMBL/GenBank/DDBJ databases">
        <title>Candidatus Dactylopiibacterium carminicum genome sequence.</title>
        <authorList>
            <person name="Ramirez-Puebla S.T."/>
            <person name="Ormeno-Orrillo E."/>
            <person name="Vera-Ponce De Leon A."/>
            <person name="Luis L."/>
            <person name="Sanchez-Flores A."/>
            <person name="Monica R."/>
            <person name="Martinez-Romero E."/>
        </authorList>
    </citation>
    <scope>NUCLEOTIDE SEQUENCE [LARGE SCALE GENOMIC DNA]</scope>
    <source>
        <strain evidence="1">END1</strain>
    </source>
</reference>
<dbReference type="AlphaFoldDB" id="A0A272EW17"/>